<gene>
    <name evidence="4" type="ORF">ABS311_13260</name>
</gene>
<evidence type="ECO:0000259" key="3">
    <source>
        <dbReference type="PROSITE" id="PS51648"/>
    </source>
</evidence>
<feature type="domain" description="YcgL" evidence="3">
    <location>
        <begin position="1"/>
        <end position="85"/>
    </location>
</feature>
<sequence length="95" mass="10953">MLCAVYRSQKKADTYLYVTKRDDFSRVPEPLMASFGQPIFVLMCNLDKRDKLGSADLQKVRADLTEHGFYLQLPPPPENMLDELKARNKRSDSND</sequence>
<dbReference type="PANTHER" id="PTHR38109">
    <property type="entry name" value="PROTEIN YCGL"/>
    <property type="match status" value="1"/>
</dbReference>
<reference evidence="4 5" key="1">
    <citation type="submission" date="2024-06" db="EMBL/GenBank/DDBJ databases">
        <authorList>
            <person name="Chen R.Y."/>
        </authorList>
    </citation>
    <scope>NUCLEOTIDE SEQUENCE [LARGE SCALE GENOMIC DNA]</scope>
    <source>
        <strain evidence="4 5">D2</strain>
    </source>
</reference>
<dbReference type="Gene3D" id="3.10.510.20">
    <property type="entry name" value="YcgL domain"/>
    <property type="match status" value="1"/>
</dbReference>
<evidence type="ECO:0000256" key="2">
    <source>
        <dbReference type="SAM" id="MobiDB-lite"/>
    </source>
</evidence>
<accession>A0ABV1RIU1</accession>
<comment type="caution">
    <text evidence="4">The sequence shown here is derived from an EMBL/GenBank/DDBJ whole genome shotgun (WGS) entry which is preliminary data.</text>
</comment>
<keyword evidence="5" id="KW-1185">Reference proteome</keyword>
<dbReference type="Pfam" id="PF05166">
    <property type="entry name" value="YcgL"/>
    <property type="match status" value="1"/>
</dbReference>
<dbReference type="PROSITE" id="PS51648">
    <property type="entry name" value="YCGL"/>
    <property type="match status" value="1"/>
</dbReference>
<dbReference type="Proteomes" id="UP001467690">
    <property type="component" value="Unassembled WGS sequence"/>
</dbReference>
<proteinExistence type="inferred from homology"/>
<dbReference type="InterPro" id="IPR027354">
    <property type="entry name" value="YcgL_dom"/>
</dbReference>
<dbReference type="EMBL" id="JBELOE010000236">
    <property type="protein sequence ID" value="MER2492848.1"/>
    <property type="molecule type" value="Genomic_DNA"/>
</dbReference>
<dbReference type="HAMAP" id="MF_01866">
    <property type="entry name" value="UPF0745"/>
    <property type="match status" value="1"/>
</dbReference>
<feature type="region of interest" description="Disordered" evidence="2">
    <location>
        <begin position="73"/>
        <end position="95"/>
    </location>
</feature>
<dbReference type="PANTHER" id="PTHR38109:SF1">
    <property type="entry name" value="PROTEIN YCGL"/>
    <property type="match status" value="1"/>
</dbReference>
<dbReference type="InterPro" id="IPR038068">
    <property type="entry name" value="YcgL-like_sf"/>
</dbReference>
<evidence type="ECO:0000313" key="4">
    <source>
        <dbReference type="EMBL" id="MER2492848.1"/>
    </source>
</evidence>
<feature type="compositionally biased region" description="Basic and acidic residues" evidence="2">
    <location>
        <begin position="82"/>
        <end position="95"/>
    </location>
</feature>
<protein>
    <recommendedName>
        <fullName evidence="1">YcgL domain-containing protein ABS311_13260</fullName>
    </recommendedName>
</protein>
<dbReference type="RefSeq" id="WP_350402329.1">
    <property type="nucleotide sequence ID" value="NZ_JBELOE010000236.1"/>
</dbReference>
<evidence type="ECO:0000256" key="1">
    <source>
        <dbReference type="HAMAP-Rule" id="MF_01866"/>
    </source>
</evidence>
<evidence type="ECO:0000313" key="5">
    <source>
        <dbReference type="Proteomes" id="UP001467690"/>
    </source>
</evidence>
<dbReference type="SUPFAM" id="SSF160191">
    <property type="entry name" value="YcgL-like"/>
    <property type="match status" value="1"/>
</dbReference>
<organism evidence="4 5">
    <name type="scientific">Catenovulum sediminis</name>
    <dbReference type="NCBI Taxonomy" id="1740262"/>
    <lineage>
        <taxon>Bacteria</taxon>
        <taxon>Pseudomonadati</taxon>
        <taxon>Pseudomonadota</taxon>
        <taxon>Gammaproteobacteria</taxon>
        <taxon>Alteromonadales</taxon>
        <taxon>Alteromonadaceae</taxon>
        <taxon>Catenovulum</taxon>
    </lineage>
</organism>
<name>A0ABV1RIU1_9ALTE</name>